<gene>
    <name evidence="2" type="ORF">C0039_18640</name>
</gene>
<organism evidence="2 3">
    <name type="scientific">Pseudohalioglobus lutimaris</name>
    <dbReference type="NCBI Taxonomy" id="1737061"/>
    <lineage>
        <taxon>Bacteria</taxon>
        <taxon>Pseudomonadati</taxon>
        <taxon>Pseudomonadota</taxon>
        <taxon>Gammaproteobacteria</taxon>
        <taxon>Cellvibrionales</taxon>
        <taxon>Halieaceae</taxon>
        <taxon>Pseudohalioglobus</taxon>
    </lineage>
</organism>
<reference evidence="2 3" key="1">
    <citation type="submission" date="2018-01" db="EMBL/GenBank/DDBJ databases">
        <title>The draft genome sequence of Halioglobus lutimaris HF004.</title>
        <authorList>
            <person name="Du Z.-J."/>
            <person name="Shi M.-J."/>
        </authorList>
    </citation>
    <scope>NUCLEOTIDE SEQUENCE [LARGE SCALE GENOMIC DNA]</scope>
    <source>
        <strain evidence="2 3">HF004</strain>
    </source>
</reference>
<keyword evidence="3" id="KW-1185">Reference proteome</keyword>
<dbReference type="RefSeq" id="WP_101518938.1">
    <property type="nucleotide sequence ID" value="NZ_PKUS01000037.1"/>
</dbReference>
<name>A0A2N5WY15_9GAMM</name>
<feature type="region of interest" description="Disordered" evidence="1">
    <location>
        <begin position="184"/>
        <end position="207"/>
    </location>
</feature>
<comment type="caution">
    <text evidence="2">The sequence shown here is derived from an EMBL/GenBank/DDBJ whole genome shotgun (WGS) entry which is preliminary data.</text>
</comment>
<proteinExistence type="predicted"/>
<dbReference type="Proteomes" id="UP000235005">
    <property type="component" value="Unassembled WGS sequence"/>
</dbReference>
<sequence length="207" mass="23391">MFDSNASSVFEDLAFVIGKELRLDSLKLEVHPAAMDAFNAEKKLRHQVSIESLTDAGLYSLISLAPIPIRKVEGEPCYVIGMFRWLEAAQARNISKVHFTRLNKLSDEDVAVASWRYLIRSIFDSLHYQSGIASFEAAIRPELPKELELEIFGDFLKPSGKFLSTFGITKQTLRTSRQRFGCRSAANSERDSDESSMFERFASNPDE</sequence>
<evidence type="ECO:0000256" key="1">
    <source>
        <dbReference type="SAM" id="MobiDB-lite"/>
    </source>
</evidence>
<evidence type="ECO:0000313" key="3">
    <source>
        <dbReference type="Proteomes" id="UP000235005"/>
    </source>
</evidence>
<dbReference type="EMBL" id="PKUS01000037">
    <property type="protein sequence ID" value="PLW67132.1"/>
    <property type="molecule type" value="Genomic_DNA"/>
</dbReference>
<accession>A0A2N5WY15</accession>
<evidence type="ECO:0000313" key="2">
    <source>
        <dbReference type="EMBL" id="PLW67132.1"/>
    </source>
</evidence>
<protein>
    <submittedName>
        <fullName evidence="2">Uncharacterized protein</fullName>
    </submittedName>
</protein>
<dbReference type="AlphaFoldDB" id="A0A2N5WY15"/>